<feature type="region of interest" description="Disordered" evidence="1">
    <location>
        <begin position="515"/>
        <end position="555"/>
    </location>
</feature>
<evidence type="ECO:0000259" key="2">
    <source>
        <dbReference type="Pfam" id="PF04195"/>
    </source>
</evidence>
<dbReference type="Pfam" id="PF04195">
    <property type="entry name" value="Transposase_28"/>
    <property type="match status" value="1"/>
</dbReference>
<evidence type="ECO:0000313" key="3">
    <source>
        <dbReference type="EMBL" id="KAF5753893.1"/>
    </source>
</evidence>
<reference evidence="3" key="2">
    <citation type="submission" date="2020-06" db="EMBL/GenBank/DDBJ databases">
        <title>Helianthus annuus Genome sequencing and assembly Release 2.</title>
        <authorList>
            <person name="Gouzy J."/>
            <person name="Langlade N."/>
            <person name="Munos S."/>
        </authorList>
    </citation>
    <scope>NUCLEOTIDE SEQUENCE</scope>
    <source>
        <tissue evidence="3">Leaves</tissue>
    </source>
</reference>
<feature type="region of interest" description="Disordered" evidence="1">
    <location>
        <begin position="389"/>
        <end position="429"/>
    </location>
</feature>
<feature type="region of interest" description="Disordered" evidence="1">
    <location>
        <begin position="325"/>
        <end position="348"/>
    </location>
</feature>
<organism evidence="3 4">
    <name type="scientific">Helianthus annuus</name>
    <name type="common">Common sunflower</name>
    <dbReference type="NCBI Taxonomy" id="4232"/>
    <lineage>
        <taxon>Eukaryota</taxon>
        <taxon>Viridiplantae</taxon>
        <taxon>Streptophyta</taxon>
        <taxon>Embryophyta</taxon>
        <taxon>Tracheophyta</taxon>
        <taxon>Spermatophyta</taxon>
        <taxon>Magnoliopsida</taxon>
        <taxon>eudicotyledons</taxon>
        <taxon>Gunneridae</taxon>
        <taxon>Pentapetalae</taxon>
        <taxon>asterids</taxon>
        <taxon>campanulids</taxon>
        <taxon>Asterales</taxon>
        <taxon>Asteraceae</taxon>
        <taxon>Asteroideae</taxon>
        <taxon>Heliantheae alliance</taxon>
        <taxon>Heliantheae</taxon>
        <taxon>Helianthus</taxon>
    </lineage>
</organism>
<sequence length="599" mass="66360">MAEPSNPHNVEGENPEQPVVDADEDDEDDVDVTGGGLPVLKWSKGSFKNLITTVYMADEWDATYPQEGDTGADAPAGYITLWADFFTEGNLRLPVTVFVAEVLEYYHLHISQLSPFGMFRIRNFEYTFRAHGLPITVENFRRFYQLTVNTGFFSFTQRHGSLKLMTPPKGVTGWKKKFFYVKACAVYANMSFRNVNVGVTDEDIPVATAKNVEWFSRLRPIELKKLDNNQLWVLRMMLTRPDRKARPVLREKSVDAVGLWRMFEPDFKGQVDLIPVELREGFNLEIVGNFRVPKRDVVQAPVPEGAKAILADLGKFEKRIPKKHVEKKQVKKTTRGRGKGRAEGSDAPALVSQAAGTYRSYYRRDNDYVVVSDTLEGLGVLGIGAAAGGTAAGPPVVGDKREPEQKAAGGGEPKRRKLQSKRAAPAQKKPAVAAGFSFFDFPSSPTHTPAADAEVPKEPVVPKEPAAPFVRDPTVQVEKTVEKTASQIFDTVDSSDNLISPNEGDGLDLRFSDAGKQKSHAEVRQHGAEPQKTAAGEKVTGSSSGGAGYDGPPIQPGESELEYYYRTYTQDRSTAYHRPPWTVMQGMIFLTILPRARKF</sequence>
<name>A0A9K3DGK3_HELAN</name>
<accession>A0A9K3DGK3</accession>
<keyword evidence="4" id="KW-1185">Reference proteome</keyword>
<dbReference type="Gramene" id="mRNA:HanXRQr2_Chr17g0785201">
    <property type="protein sequence ID" value="mRNA:HanXRQr2_Chr17g0785201"/>
    <property type="gene ID" value="HanXRQr2_Chr17g0785201"/>
</dbReference>
<dbReference type="AlphaFoldDB" id="A0A9K3DGK3"/>
<dbReference type="Proteomes" id="UP000215914">
    <property type="component" value="Unassembled WGS sequence"/>
</dbReference>
<feature type="compositionally biased region" description="Basic residues" evidence="1">
    <location>
        <begin position="325"/>
        <end position="339"/>
    </location>
</feature>
<comment type="caution">
    <text evidence="3">The sequence shown here is derived from an EMBL/GenBank/DDBJ whole genome shotgun (WGS) entry which is preliminary data.</text>
</comment>
<proteinExistence type="predicted"/>
<dbReference type="EMBL" id="MNCJ02000332">
    <property type="protein sequence ID" value="KAF5753893.1"/>
    <property type="molecule type" value="Genomic_DNA"/>
</dbReference>
<evidence type="ECO:0000256" key="1">
    <source>
        <dbReference type="SAM" id="MobiDB-lite"/>
    </source>
</evidence>
<dbReference type="InterPro" id="IPR007321">
    <property type="entry name" value="Transposase_28"/>
</dbReference>
<evidence type="ECO:0000313" key="4">
    <source>
        <dbReference type="Proteomes" id="UP000215914"/>
    </source>
</evidence>
<protein>
    <recommendedName>
        <fullName evidence="2">Transposase (putative) gypsy type domain-containing protein</fullName>
    </recommendedName>
</protein>
<reference evidence="3" key="1">
    <citation type="journal article" date="2017" name="Nature">
        <title>The sunflower genome provides insights into oil metabolism, flowering and Asterid evolution.</title>
        <authorList>
            <person name="Badouin H."/>
            <person name="Gouzy J."/>
            <person name="Grassa C.J."/>
            <person name="Murat F."/>
            <person name="Staton S.E."/>
            <person name="Cottret L."/>
            <person name="Lelandais-Briere C."/>
            <person name="Owens G.L."/>
            <person name="Carrere S."/>
            <person name="Mayjonade B."/>
            <person name="Legrand L."/>
            <person name="Gill N."/>
            <person name="Kane N.C."/>
            <person name="Bowers J.E."/>
            <person name="Hubner S."/>
            <person name="Bellec A."/>
            <person name="Berard A."/>
            <person name="Berges H."/>
            <person name="Blanchet N."/>
            <person name="Boniface M.C."/>
            <person name="Brunel D."/>
            <person name="Catrice O."/>
            <person name="Chaidir N."/>
            <person name="Claudel C."/>
            <person name="Donnadieu C."/>
            <person name="Faraut T."/>
            <person name="Fievet G."/>
            <person name="Helmstetter N."/>
            <person name="King M."/>
            <person name="Knapp S.J."/>
            <person name="Lai Z."/>
            <person name="Le Paslier M.C."/>
            <person name="Lippi Y."/>
            <person name="Lorenzon L."/>
            <person name="Mandel J.R."/>
            <person name="Marage G."/>
            <person name="Marchand G."/>
            <person name="Marquand E."/>
            <person name="Bret-Mestries E."/>
            <person name="Morien E."/>
            <person name="Nambeesan S."/>
            <person name="Nguyen T."/>
            <person name="Pegot-Espagnet P."/>
            <person name="Pouilly N."/>
            <person name="Raftis F."/>
            <person name="Sallet E."/>
            <person name="Schiex T."/>
            <person name="Thomas J."/>
            <person name="Vandecasteele C."/>
            <person name="Vares D."/>
            <person name="Vear F."/>
            <person name="Vautrin S."/>
            <person name="Crespi M."/>
            <person name="Mangin B."/>
            <person name="Burke J.M."/>
            <person name="Salse J."/>
            <person name="Munos S."/>
            <person name="Vincourt P."/>
            <person name="Rieseberg L.H."/>
            <person name="Langlade N.B."/>
        </authorList>
    </citation>
    <scope>NUCLEOTIDE SEQUENCE</scope>
    <source>
        <tissue evidence="3">Leaves</tissue>
    </source>
</reference>
<feature type="domain" description="Transposase (putative) gypsy type" evidence="2">
    <location>
        <begin position="86"/>
        <end position="147"/>
    </location>
</feature>
<feature type="compositionally biased region" description="Basic and acidic residues" evidence="1">
    <location>
        <begin position="515"/>
        <end position="529"/>
    </location>
</feature>
<feature type="region of interest" description="Disordered" evidence="1">
    <location>
        <begin position="1"/>
        <end position="31"/>
    </location>
</feature>
<gene>
    <name evidence="3" type="ORF">HanXRQr2_Chr17g0785201</name>
</gene>
<feature type="compositionally biased region" description="Acidic residues" evidence="1">
    <location>
        <begin position="21"/>
        <end position="31"/>
    </location>
</feature>
<dbReference type="PANTHER" id="PTHR31099">
    <property type="entry name" value="OS06G0165300 PROTEIN"/>
    <property type="match status" value="1"/>
</dbReference>
<dbReference type="PANTHER" id="PTHR31099:SF49">
    <property type="entry name" value="MYOSIN HEAVY CHAIN-LIKE PROTEIN"/>
    <property type="match status" value="1"/>
</dbReference>